<dbReference type="PANTHER" id="PTHR43421">
    <property type="entry name" value="METALLOPROTEASE PMBA"/>
    <property type="match status" value="1"/>
</dbReference>
<reference evidence="6" key="2">
    <citation type="submission" date="2012-03" db="EMBL/GenBank/DDBJ databases">
        <title>The complete genome sequence of the pioneer microbe on fresh volcanic deposit, Leptospirillum ferrooxidans strain C2-3.</title>
        <authorList>
            <person name="Fujimura R."/>
            <person name="Sato Y."/>
            <person name="Nishizawa T."/>
            <person name="Nanba K."/>
            <person name="Oshima K."/>
            <person name="Hattori M."/>
            <person name="Kamijo T."/>
            <person name="Ohta H."/>
        </authorList>
    </citation>
    <scope>NUCLEOTIDE SEQUENCE [LARGE SCALE GENOMIC DNA]</scope>
    <source>
        <strain evidence="6">C2-3</strain>
    </source>
</reference>
<protein>
    <submittedName>
        <fullName evidence="5">Putative peptidase U62, modulator of DNA gyrase</fullName>
    </submittedName>
</protein>
<proteinExistence type="inferred from homology"/>
<organism evidence="5 6">
    <name type="scientific">Leptospirillum ferrooxidans (strain C2-3)</name>
    <dbReference type="NCBI Taxonomy" id="1162668"/>
    <lineage>
        <taxon>Bacteria</taxon>
        <taxon>Pseudomonadati</taxon>
        <taxon>Nitrospirota</taxon>
        <taxon>Nitrospiria</taxon>
        <taxon>Nitrospirales</taxon>
        <taxon>Nitrospiraceae</taxon>
        <taxon>Leptospirillum</taxon>
    </lineage>
</organism>
<dbReference type="AlphaFoldDB" id="I0IQT5"/>
<dbReference type="GO" id="GO:0008237">
    <property type="term" value="F:metallopeptidase activity"/>
    <property type="evidence" value="ECO:0007669"/>
    <property type="project" value="InterPro"/>
</dbReference>
<feature type="domain" description="Metalloprotease TldD/E N-terminal" evidence="2">
    <location>
        <begin position="31"/>
        <end position="95"/>
    </location>
</feature>
<evidence type="ECO:0000259" key="2">
    <source>
        <dbReference type="Pfam" id="PF01523"/>
    </source>
</evidence>
<dbReference type="Pfam" id="PF19290">
    <property type="entry name" value="PmbA_TldD_2nd"/>
    <property type="match status" value="1"/>
</dbReference>
<dbReference type="HOGENOM" id="CLU_026425_0_0_0"/>
<dbReference type="STRING" id="1162668.LFE_1957"/>
<dbReference type="Proteomes" id="UP000007382">
    <property type="component" value="Chromosome"/>
</dbReference>
<dbReference type="InterPro" id="IPR045569">
    <property type="entry name" value="Metalloprtase-TldD/E_C"/>
</dbReference>
<dbReference type="Pfam" id="PF01523">
    <property type="entry name" value="PmbA_TldD_1st"/>
    <property type="match status" value="1"/>
</dbReference>
<dbReference type="SUPFAM" id="SSF111283">
    <property type="entry name" value="Putative modulator of DNA gyrase, PmbA/TldD"/>
    <property type="match status" value="1"/>
</dbReference>
<dbReference type="Gene3D" id="3.30.2290.10">
    <property type="entry name" value="PmbA/TldD superfamily"/>
    <property type="match status" value="1"/>
</dbReference>
<gene>
    <name evidence="5" type="ordered locus">LFE_1957</name>
</gene>
<dbReference type="InterPro" id="IPR035068">
    <property type="entry name" value="TldD/PmbA_N"/>
</dbReference>
<dbReference type="eggNOG" id="COG0312">
    <property type="taxonomic scope" value="Bacteria"/>
</dbReference>
<dbReference type="OrthoDB" id="9803618at2"/>
<keyword evidence="6" id="KW-1185">Reference proteome</keyword>
<feature type="domain" description="Metalloprotease TldD/E central" evidence="4">
    <location>
        <begin position="131"/>
        <end position="233"/>
    </location>
</feature>
<dbReference type="InterPro" id="IPR002510">
    <property type="entry name" value="Metalloprtase-TldD/E_N"/>
</dbReference>
<name>I0IQT5_LEPFC</name>
<reference evidence="5 6" key="1">
    <citation type="journal article" date="2012" name="J. Bacteriol.">
        <title>Complete Genome Sequence of Leptospirillum ferrooxidans Strain C2-3, Isolated from a Fresh Volcanic Ash Deposit on the Island of Miyake, Japan.</title>
        <authorList>
            <person name="Fujimura R."/>
            <person name="Sato Y."/>
            <person name="Nishizawa T."/>
            <person name="Oshima K."/>
            <person name="Kim S.-W."/>
            <person name="Hattori M."/>
            <person name="Kamijo T."/>
            <person name="Ohta H."/>
        </authorList>
    </citation>
    <scope>NUCLEOTIDE SEQUENCE [LARGE SCALE GENOMIC DNA]</scope>
    <source>
        <strain evidence="5 6">C2-3</strain>
    </source>
</reference>
<dbReference type="GO" id="GO:0006508">
    <property type="term" value="P:proteolysis"/>
    <property type="evidence" value="ECO:0007669"/>
    <property type="project" value="InterPro"/>
</dbReference>
<dbReference type="GO" id="GO:0005829">
    <property type="term" value="C:cytosol"/>
    <property type="evidence" value="ECO:0007669"/>
    <property type="project" value="TreeGrafter"/>
</dbReference>
<dbReference type="InterPro" id="IPR047657">
    <property type="entry name" value="PmbA"/>
</dbReference>
<evidence type="ECO:0000256" key="1">
    <source>
        <dbReference type="ARBA" id="ARBA00005836"/>
    </source>
</evidence>
<dbReference type="PANTHER" id="PTHR43421:SF1">
    <property type="entry name" value="METALLOPROTEASE PMBA"/>
    <property type="match status" value="1"/>
</dbReference>
<dbReference type="Pfam" id="PF19289">
    <property type="entry name" value="PmbA_TldD_3rd"/>
    <property type="match status" value="1"/>
</dbReference>
<dbReference type="InterPro" id="IPR036059">
    <property type="entry name" value="TldD/PmbA_sf"/>
</dbReference>
<evidence type="ECO:0000259" key="4">
    <source>
        <dbReference type="Pfam" id="PF19290"/>
    </source>
</evidence>
<sequence length="458" mass="49005">MSDDAVEKVAQGEDILSFVLSEAKKLGATDADALYVTSDDYSISVRKGDVEKVHRSMSRGMGIRVFRGQSQAIVSTSDLNRDSLSDLVREAVRLAGETAPDAHSGLPDPEDLEFRRPFPDLLLEDDGRDAPSAKLRLDLALSCEKAALSYDSRISSSEGAEFQSSRMTRQMGNTRGFLGGTSRTNYALSVTSIAKEGDSMERDYWYDQRPFFRDLDSPGAIGAESSRRAISRLNPKRPKTGNARILFDPENARSLIGHLLSAISGHALYRDATYLKGREGSKVASSLLTLTEDPFLPGGFGSRPFDGEGVRVAKKEILSGGILNGFLFDSYSARKTGHKTTGNAVRSLGDAPVVGTSNVIVTPGTEDRSGLLKQMGDGIMVTELIGFGVNTVTGDYSRGAFGYEVRGGEILGPLSEFTIAGTLDALFSGIMGIGSDVSSRSSIVCPSILVDGLRVSGI</sequence>
<dbReference type="EMBL" id="AP012342">
    <property type="protein sequence ID" value="BAM07634.1"/>
    <property type="molecule type" value="Genomic_DNA"/>
</dbReference>
<dbReference type="InterPro" id="IPR045570">
    <property type="entry name" value="Metalloprtase-TldD/E_cen_dom"/>
</dbReference>
<dbReference type="RefSeq" id="WP_014450118.1">
    <property type="nucleotide sequence ID" value="NC_017094.1"/>
</dbReference>
<dbReference type="KEGG" id="lfc:LFE_1957"/>
<feature type="domain" description="Metalloprotease TldD/E C-terminal" evidence="3">
    <location>
        <begin position="240"/>
        <end position="457"/>
    </location>
</feature>
<comment type="similarity">
    <text evidence="1">Belongs to the peptidase U62 family.</text>
</comment>
<evidence type="ECO:0000313" key="6">
    <source>
        <dbReference type="Proteomes" id="UP000007382"/>
    </source>
</evidence>
<dbReference type="PATRIC" id="fig|1162668.3.peg.2321"/>
<evidence type="ECO:0000259" key="3">
    <source>
        <dbReference type="Pfam" id="PF19289"/>
    </source>
</evidence>
<evidence type="ECO:0000313" key="5">
    <source>
        <dbReference type="EMBL" id="BAM07634.1"/>
    </source>
</evidence>
<accession>I0IQT5</accession>